<reference evidence="2 3" key="1">
    <citation type="submission" date="2020-08" db="EMBL/GenBank/DDBJ databases">
        <authorList>
            <person name="Koutsovoulos G."/>
            <person name="Danchin GJ E."/>
        </authorList>
    </citation>
    <scope>NUCLEOTIDE SEQUENCE [LARGE SCALE GENOMIC DNA]</scope>
</reference>
<keyword evidence="1" id="KW-0812">Transmembrane</keyword>
<comment type="caution">
    <text evidence="2">The sequence shown here is derived from an EMBL/GenBank/DDBJ whole genome shotgun (WGS) entry which is preliminary data.</text>
</comment>
<keyword evidence="1" id="KW-1133">Transmembrane helix</keyword>
<feature type="transmembrane region" description="Helical" evidence="1">
    <location>
        <begin position="7"/>
        <end position="24"/>
    </location>
</feature>
<evidence type="ECO:0000256" key="1">
    <source>
        <dbReference type="SAM" id="Phobius"/>
    </source>
</evidence>
<accession>A0A6V7XXE9</accession>
<name>A0A6V7XXE9_MELEN</name>
<sequence>MWDKKKLKYIILFTWIIIVLWSAGEYFGLNFIRRVILVSLI</sequence>
<organism evidence="2 3">
    <name type="scientific">Meloidogyne enterolobii</name>
    <name type="common">Root-knot nematode worm</name>
    <name type="synonym">Meloidogyne mayaguensis</name>
    <dbReference type="NCBI Taxonomy" id="390850"/>
    <lineage>
        <taxon>Eukaryota</taxon>
        <taxon>Metazoa</taxon>
        <taxon>Ecdysozoa</taxon>
        <taxon>Nematoda</taxon>
        <taxon>Chromadorea</taxon>
        <taxon>Rhabditida</taxon>
        <taxon>Tylenchina</taxon>
        <taxon>Tylenchomorpha</taxon>
        <taxon>Tylenchoidea</taxon>
        <taxon>Meloidogynidae</taxon>
        <taxon>Meloidogyninae</taxon>
        <taxon>Meloidogyne</taxon>
    </lineage>
</organism>
<keyword evidence="1" id="KW-0472">Membrane</keyword>
<protein>
    <submittedName>
        <fullName evidence="2">Uncharacterized protein</fullName>
    </submittedName>
</protein>
<evidence type="ECO:0000313" key="3">
    <source>
        <dbReference type="Proteomes" id="UP000580250"/>
    </source>
</evidence>
<dbReference type="EMBL" id="CAJEWN010002483">
    <property type="protein sequence ID" value="CAD2203911.1"/>
    <property type="molecule type" value="Genomic_DNA"/>
</dbReference>
<dbReference type="AlphaFoldDB" id="A0A6V7XXE9"/>
<proteinExistence type="predicted"/>
<dbReference type="Proteomes" id="UP000580250">
    <property type="component" value="Unassembled WGS sequence"/>
</dbReference>
<evidence type="ECO:0000313" key="2">
    <source>
        <dbReference type="EMBL" id="CAD2203911.1"/>
    </source>
</evidence>
<gene>
    <name evidence="2" type="ORF">MENT_LOCUS57617</name>
</gene>